<organism evidence="1 2">
    <name type="scientific">Stutzerimonas nitrititolerans</name>
    <dbReference type="NCBI Taxonomy" id="2482751"/>
    <lineage>
        <taxon>Bacteria</taxon>
        <taxon>Pseudomonadati</taxon>
        <taxon>Pseudomonadota</taxon>
        <taxon>Gammaproteobacteria</taxon>
        <taxon>Pseudomonadales</taxon>
        <taxon>Pseudomonadaceae</taxon>
        <taxon>Stutzerimonas</taxon>
    </lineage>
</organism>
<protein>
    <submittedName>
        <fullName evidence="1">IS110 family transposase</fullName>
    </submittedName>
</protein>
<gene>
    <name evidence="1" type="ORF">NJF43_12255</name>
</gene>
<dbReference type="Proteomes" id="UP001165292">
    <property type="component" value="Unassembled WGS sequence"/>
</dbReference>
<dbReference type="EMBL" id="JAMYBS010000013">
    <property type="protein sequence ID" value="MCO7545526.1"/>
    <property type="molecule type" value="Genomic_DNA"/>
</dbReference>
<proteinExistence type="predicted"/>
<reference evidence="1" key="1">
    <citation type="submission" date="2022-06" db="EMBL/GenBank/DDBJ databases">
        <title>Detection of beta-lactamases in bacteria of animal origin.</title>
        <authorList>
            <person name="Mlynarcik P."/>
            <person name="Zdarska V."/>
            <person name="Chudobova H."/>
            <person name="Prochazkova P."/>
            <person name="Hricova K."/>
            <person name="Mezerova K."/>
            <person name="Bardon J."/>
            <person name="Dolejska M."/>
            <person name="Sukkar I."/>
            <person name="Kolar M."/>
        </authorList>
    </citation>
    <scope>NUCLEOTIDE SEQUENCE</scope>
    <source>
        <strain evidence="1">S 300-3</strain>
    </source>
</reference>
<sequence>AAMSARRTKAWAGQYETYLSQGLKTTQALVKLARKLARIAFALMKNQSTYRPKVPVTCCAAP</sequence>
<name>A0AA41WHE8_9GAMM</name>
<comment type="caution">
    <text evidence="1">The sequence shown here is derived from an EMBL/GenBank/DDBJ whole genome shotgun (WGS) entry which is preliminary data.</text>
</comment>
<dbReference type="AlphaFoldDB" id="A0AA41WHE8"/>
<evidence type="ECO:0000313" key="2">
    <source>
        <dbReference type="Proteomes" id="UP001165292"/>
    </source>
</evidence>
<accession>A0AA41WHE8</accession>
<feature type="non-terminal residue" evidence="1">
    <location>
        <position position="1"/>
    </location>
</feature>
<evidence type="ECO:0000313" key="1">
    <source>
        <dbReference type="EMBL" id="MCO7545526.1"/>
    </source>
</evidence>